<feature type="repeat" description="LDL-receptor class B" evidence="15">
    <location>
        <begin position="160"/>
        <end position="204"/>
    </location>
</feature>
<dbReference type="PANTHER" id="PTHR46513:SF42">
    <property type="entry name" value="PROTEIN CUEBALL"/>
    <property type="match status" value="1"/>
</dbReference>
<dbReference type="GO" id="GO:0060070">
    <property type="term" value="P:canonical Wnt signaling pathway"/>
    <property type="evidence" value="ECO:0007669"/>
    <property type="project" value="TreeGrafter"/>
</dbReference>
<reference evidence="20" key="1">
    <citation type="submission" date="2017-10" db="EMBL/GenBank/DDBJ databases">
        <title>Transcriptome Assembly of Sugarcane Aphid Adults.</title>
        <authorList>
            <person name="Scully E.D."/>
            <person name="Palmer N.A."/>
            <person name="Geib S.M."/>
            <person name="Sarath G."/>
            <person name="Sattler S.E."/>
        </authorList>
    </citation>
    <scope>NUCLEOTIDE SEQUENCE</scope>
    <source>
        <tissue evidence="20">Whole body</tissue>
    </source>
</reference>
<evidence type="ECO:0000256" key="10">
    <source>
        <dbReference type="ARBA" id="ARBA00023157"/>
    </source>
</evidence>
<comment type="caution">
    <text evidence="14">Lacks conserved residue(s) required for the propagation of feature annotation.</text>
</comment>
<organism evidence="20">
    <name type="scientific">Melanaphis sacchari</name>
    <dbReference type="NCBI Taxonomy" id="742174"/>
    <lineage>
        <taxon>Eukaryota</taxon>
        <taxon>Metazoa</taxon>
        <taxon>Ecdysozoa</taxon>
        <taxon>Arthropoda</taxon>
        <taxon>Hexapoda</taxon>
        <taxon>Insecta</taxon>
        <taxon>Pterygota</taxon>
        <taxon>Neoptera</taxon>
        <taxon>Paraneoptera</taxon>
        <taxon>Hemiptera</taxon>
        <taxon>Sternorrhyncha</taxon>
        <taxon>Aphidomorpha</taxon>
        <taxon>Aphidoidea</taxon>
        <taxon>Aphididae</taxon>
        <taxon>Aphidini</taxon>
        <taxon>Melanaphis</taxon>
    </lineage>
</organism>
<feature type="domain" description="EGF-like" evidence="19">
    <location>
        <begin position="325"/>
        <end position="358"/>
    </location>
</feature>
<dbReference type="PROSITE" id="PS50026">
    <property type="entry name" value="EGF_3"/>
    <property type="match status" value="2"/>
</dbReference>
<keyword evidence="2" id="KW-1003">Cell membrane</keyword>
<keyword evidence="11" id="KW-0325">Glycoprotein</keyword>
<feature type="disulfide bond" evidence="14">
    <location>
        <begin position="419"/>
        <end position="428"/>
    </location>
</feature>
<dbReference type="PROSITE" id="PS51120">
    <property type="entry name" value="LDLRB"/>
    <property type="match status" value="2"/>
</dbReference>
<evidence type="ECO:0000256" key="5">
    <source>
        <dbReference type="ARBA" id="ARBA00022737"/>
    </source>
</evidence>
<evidence type="ECO:0000256" key="6">
    <source>
        <dbReference type="ARBA" id="ARBA00022782"/>
    </source>
</evidence>
<evidence type="ECO:0000256" key="14">
    <source>
        <dbReference type="PROSITE-ProRule" id="PRU00076"/>
    </source>
</evidence>
<dbReference type="Gene3D" id="2.120.10.30">
    <property type="entry name" value="TolB, C-terminal domain"/>
    <property type="match status" value="1"/>
</dbReference>
<dbReference type="PANTHER" id="PTHR46513">
    <property type="entry name" value="VITELLOGENIN RECEPTOR-LIKE PROTEIN-RELATED-RELATED"/>
    <property type="match status" value="1"/>
</dbReference>
<evidence type="ECO:0000259" key="19">
    <source>
        <dbReference type="PROSITE" id="PS50026"/>
    </source>
</evidence>
<keyword evidence="5" id="KW-0677">Repeat</keyword>
<dbReference type="InterPro" id="IPR050778">
    <property type="entry name" value="Cueball_EGF_LRP_Nidogen"/>
</dbReference>
<keyword evidence="9 17" id="KW-0472">Membrane</keyword>
<evidence type="ECO:0000256" key="17">
    <source>
        <dbReference type="SAM" id="Phobius"/>
    </source>
</evidence>
<name>A0A2H8TV61_9HEMI</name>
<dbReference type="Gene3D" id="2.10.25.10">
    <property type="entry name" value="Laminin"/>
    <property type="match status" value="2"/>
</dbReference>
<keyword evidence="6" id="KW-0221">Differentiation</keyword>
<evidence type="ECO:0000256" key="1">
    <source>
        <dbReference type="ARBA" id="ARBA00004251"/>
    </source>
</evidence>
<evidence type="ECO:0000256" key="13">
    <source>
        <dbReference type="ARBA" id="ARBA00040020"/>
    </source>
</evidence>
<feature type="disulfide bond" evidence="14">
    <location>
        <begin position="348"/>
        <end position="357"/>
    </location>
</feature>
<accession>A0A2H8TV61</accession>
<dbReference type="GO" id="GO:0048477">
    <property type="term" value="P:oogenesis"/>
    <property type="evidence" value="ECO:0007669"/>
    <property type="project" value="UniProtKB-KW"/>
</dbReference>
<evidence type="ECO:0000256" key="9">
    <source>
        <dbReference type="ARBA" id="ARBA00023136"/>
    </source>
</evidence>
<dbReference type="GO" id="GO:0017147">
    <property type="term" value="F:Wnt-protein binding"/>
    <property type="evidence" value="ECO:0007669"/>
    <property type="project" value="TreeGrafter"/>
</dbReference>
<feature type="region of interest" description="Disordered" evidence="16">
    <location>
        <begin position="584"/>
        <end position="605"/>
    </location>
</feature>
<evidence type="ECO:0000256" key="7">
    <source>
        <dbReference type="ARBA" id="ARBA00022871"/>
    </source>
</evidence>
<keyword evidence="10 14" id="KW-1015">Disulfide bond</keyword>
<keyword evidence="17" id="KW-0812">Transmembrane</keyword>
<dbReference type="OrthoDB" id="382013at2759"/>
<comment type="similarity">
    <text evidence="12">Belongs to the cueball family.</text>
</comment>
<keyword evidence="4 18" id="KW-0732">Signal</keyword>
<dbReference type="SMART" id="SM00181">
    <property type="entry name" value="EGF"/>
    <property type="match status" value="3"/>
</dbReference>
<dbReference type="AlphaFoldDB" id="A0A2H8TV61"/>
<dbReference type="InterPro" id="IPR000033">
    <property type="entry name" value="LDLR_classB_rpt"/>
</dbReference>
<proteinExistence type="inferred from homology"/>
<keyword evidence="7" id="KW-0744">Spermatogenesis</keyword>
<dbReference type="InterPro" id="IPR000742">
    <property type="entry name" value="EGF"/>
</dbReference>
<dbReference type="Pfam" id="PF00058">
    <property type="entry name" value="Ldl_recept_b"/>
    <property type="match status" value="2"/>
</dbReference>
<evidence type="ECO:0000256" key="3">
    <source>
        <dbReference type="ARBA" id="ARBA00022536"/>
    </source>
</evidence>
<evidence type="ECO:0000256" key="11">
    <source>
        <dbReference type="ARBA" id="ARBA00023180"/>
    </source>
</evidence>
<dbReference type="SUPFAM" id="SSF63825">
    <property type="entry name" value="YWTD domain"/>
    <property type="match status" value="1"/>
</dbReference>
<dbReference type="SUPFAM" id="SSF57196">
    <property type="entry name" value="EGF/Laminin"/>
    <property type="match status" value="1"/>
</dbReference>
<dbReference type="PROSITE" id="PS00022">
    <property type="entry name" value="EGF_1"/>
    <property type="match status" value="2"/>
</dbReference>
<feature type="chain" id="PRO_5014133162" description="Protein cueball" evidence="18">
    <location>
        <begin position="23"/>
        <end position="605"/>
    </location>
</feature>
<dbReference type="GO" id="GO:0042813">
    <property type="term" value="F:Wnt receptor activity"/>
    <property type="evidence" value="ECO:0007669"/>
    <property type="project" value="TreeGrafter"/>
</dbReference>
<keyword evidence="17" id="KW-1133">Transmembrane helix</keyword>
<evidence type="ECO:0000256" key="2">
    <source>
        <dbReference type="ARBA" id="ARBA00022475"/>
    </source>
</evidence>
<evidence type="ECO:0000256" key="12">
    <source>
        <dbReference type="ARBA" id="ARBA00038070"/>
    </source>
</evidence>
<dbReference type="GO" id="GO:0005886">
    <property type="term" value="C:plasma membrane"/>
    <property type="evidence" value="ECO:0007669"/>
    <property type="project" value="UniProtKB-SubCell"/>
</dbReference>
<dbReference type="SMART" id="SM00135">
    <property type="entry name" value="LY"/>
    <property type="match status" value="4"/>
</dbReference>
<evidence type="ECO:0000313" key="20">
    <source>
        <dbReference type="EMBL" id="MBW18155.1"/>
    </source>
</evidence>
<feature type="transmembrane region" description="Helical" evidence="17">
    <location>
        <begin position="487"/>
        <end position="509"/>
    </location>
</feature>
<dbReference type="Pfam" id="PF00008">
    <property type="entry name" value="EGF"/>
    <property type="match status" value="1"/>
</dbReference>
<gene>
    <name evidence="20" type="primary">cue_2</name>
</gene>
<evidence type="ECO:0000256" key="16">
    <source>
        <dbReference type="SAM" id="MobiDB-lite"/>
    </source>
</evidence>
<dbReference type="EMBL" id="GFXV01006350">
    <property type="protein sequence ID" value="MBW18155.1"/>
    <property type="molecule type" value="Transcribed_RNA"/>
</dbReference>
<protein>
    <recommendedName>
        <fullName evidence="13">Protein cueball</fullName>
    </recommendedName>
</protein>
<evidence type="ECO:0000256" key="18">
    <source>
        <dbReference type="SAM" id="SignalP"/>
    </source>
</evidence>
<dbReference type="PROSITE" id="PS01186">
    <property type="entry name" value="EGF_2"/>
    <property type="match status" value="2"/>
</dbReference>
<feature type="disulfide bond" evidence="14">
    <location>
        <begin position="397"/>
        <end position="407"/>
    </location>
</feature>
<keyword evidence="3 14" id="KW-0245">EGF-like domain</keyword>
<dbReference type="InterPro" id="IPR011042">
    <property type="entry name" value="6-blade_b-propeller_TolB-like"/>
</dbReference>
<feature type="domain" description="EGF-like" evidence="19">
    <location>
        <begin position="393"/>
        <end position="429"/>
    </location>
</feature>
<keyword evidence="8" id="KW-0896">Oogenesis</keyword>
<feature type="repeat" description="LDL-receptor class B" evidence="15">
    <location>
        <begin position="205"/>
        <end position="250"/>
    </location>
</feature>
<evidence type="ECO:0000256" key="8">
    <source>
        <dbReference type="ARBA" id="ARBA00022943"/>
    </source>
</evidence>
<feature type="signal peptide" evidence="18">
    <location>
        <begin position="1"/>
        <end position="22"/>
    </location>
</feature>
<comment type="subcellular location">
    <subcellularLocation>
        <location evidence="1">Cell membrane</location>
        <topology evidence="1">Single-pass type I membrane protein</topology>
    </subcellularLocation>
</comment>
<evidence type="ECO:0000256" key="4">
    <source>
        <dbReference type="ARBA" id="ARBA00022729"/>
    </source>
</evidence>
<sequence>MNFLKCTFAFVSVVLATDTVRAWDLGVVTPTQIQFFTKNVVENTAADKLKNMGAIAYDPIKKDVYVSDANQKAGSIFRFKTTGDTAYTIIEPVVAKQNVTVLGMVFDERTSTLYWTTGNGLTINYVHVPENLTKVPLTGNVLFRFKDAIPQGIAIDTCRGYLYWTNCNHLNATIERSRLNGSDRQIVVHENLFQPLGIAVDVERNLIYWSDEHEGLYYSIESSNPDGSSRRKLIHGTHHQPFSIAIDYQDIYWSDWINNAVWTMPKDSFQGGVQPTLVAKYEMINTPMGLITPTGNTTMINNTYCAMHRSKDIAVTTTELTPELIPYEVLKNICKNKGVLHANGTCTCAPGFEGEYCQTGVCDGYCVFGTCTLSDAGQPTCQCSETSYGDRCDKQLCAGRCQNGGDCRMDSSGNPHCECPVGYAGDACEYKASWLNEVCSVYCQHVIAKQQQFSVCRCEEYRQQFDYSEMAMLNHSDISPCKLSKSVVAVIAILTVFVASLSTITIVLARKVRLLGRRPRIKKRIVVNKSITPLTCRPPQQENQQCEITIENCCNMNICETPCFEPDFRSPKMGGLLSLSKSKKEDKANLLSNTDMSSEDEKPLY</sequence>
<evidence type="ECO:0000256" key="15">
    <source>
        <dbReference type="PROSITE-ProRule" id="PRU00461"/>
    </source>
</evidence>
<dbReference type="GO" id="GO:0007283">
    <property type="term" value="P:spermatogenesis"/>
    <property type="evidence" value="ECO:0007669"/>
    <property type="project" value="UniProtKB-KW"/>
</dbReference>